<dbReference type="EMBL" id="CP024785">
    <property type="protein sequence ID" value="AUB37465.1"/>
    <property type="molecule type" value="Genomic_DNA"/>
</dbReference>
<evidence type="ECO:0000313" key="2">
    <source>
        <dbReference type="Proteomes" id="UP000232003"/>
    </source>
</evidence>
<dbReference type="Proteomes" id="UP000232003">
    <property type="component" value="Chromosome"/>
</dbReference>
<dbReference type="AlphaFoldDB" id="A0A2K8SRM6"/>
<proteinExistence type="predicted"/>
<dbReference type="InterPro" id="IPR007499">
    <property type="entry name" value="ERF_bacteria_virus"/>
</dbReference>
<gene>
    <name evidence="1" type="ORF">COO91_03410</name>
</gene>
<evidence type="ECO:0000313" key="1">
    <source>
        <dbReference type="EMBL" id="AUB37465.1"/>
    </source>
</evidence>
<reference evidence="1 2" key="1">
    <citation type="submission" date="2017-11" db="EMBL/GenBank/DDBJ databases">
        <title>Complete genome of a free-living desiccation-tolerant cyanobacterium and its photosynthetic adaptation to extreme terrestrial habitat.</title>
        <authorList>
            <person name="Shang J."/>
        </authorList>
    </citation>
    <scope>NUCLEOTIDE SEQUENCE [LARGE SCALE GENOMIC DNA]</scope>
    <source>
        <strain evidence="1 2">CCNUN1</strain>
    </source>
</reference>
<dbReference type="KEGG" id="nfl:COO91_03410"/>
<keyword evidence="2" id="KW-1185">Reference proteome</keyword>
<protein>
    <submittedName>
        <fullName evidence="1">Recombinational DNA repair protein RecT</fullName>
    </submittedName>
</protein>
<dbReference type="Pfam" id="PF04404">
    <property type="entry name" value="ERF"/>
    <property type="match status" value="1"/>
</dbReference>
<name>A0A2K8SRM6_9NOSO</name>
<dbReference type="RefSeq" id="WP_225912560.1">
    <property type="nucleotide sequence ID" value="NZ_CAWNNC010000001.1"/>
</dbReference>
<sequence>MTPQLNLALAKAKAQFPAILANRNVKIPTKAGREINFTYAELEEIAQAVTPTLSSNGLVIVHQMQFVENKFCLVSTLRHESGEQIESFYPLPAGFNDAKELGIQITYGRRYNTICLLDITAVNSHNWEETKRYLAREIKQEAGFIEKPSNNRDSLVLPNPTRVNTVERISEPQIRNLWAIARGELKLKDDVTKNVILGFGCQSSQEITTDRYEAIIKELRQSAKQTLSPAATK</sequence>
<accession>A0A2K8SRM6</accession>
<organism evidence="1 2">
    <name type="scientific">Nostoc flagelliforme CCNUN1</name>
    <dbReference type="NCBI Taxonomy" id="2038116"/>
    <lineage>
        <taxon>Bacteria</taxon>
        <taxon>Bacillati</taxon>
        <taxon>Cyanobacteriota</taxon>
        <taxon>Cyanophyceae</taxon>
        <taxon>Nostocales</taxon>
        <taxon>Nostocaceae</taxon>
        <taxon>Nostoc</taxon>
    </lineage>
</organism>